<keyword evidence="1" id="KW-0812">Transmembrane</keyword>
<comment type="caution">
    <text evidence="2">The sequence shown here is derived from an EMBL/GenBank/DDBJ whole genome shotgun (WGS) entry which is preliminary data.</text>
</comment>
<dbReference type="Proteomes" id="UP000774699">
    <property type="component" value="Unassembled WGS sequence"/>
</dbReference>
<keyword evidence="1" id="KW-1133">Transmembrane helix</keyword>
<dbReference type="Gene3D" id="2.60.40.10">
    <property type="entry name" value="Immunoglobulins"/>
    <property type="match status" value="1"/>
</dbReference>
<evidence type="ECO:0000313" key="3">
    <source>
        <dbReference type="Proteomes" id="UP000774699"/>
    </source>
</evidence>
<organism evidence="2 3">
    <name type="scientific">Candidatus Iainarchaeum sp</name>
    <dbReference type="NCBI Taxonomy" id="3101447"/>
    <lineage>
        <taxon>Archaea</taxon>
        <taxon>Candidatus Iainarchaeota</taxon>
        <taxon>Candidatus Iainarchaeia</taxon>
        <taxon>Candidatus Iainarchaeales</taxon>
        <taxon>Candidatus Iainarchaeaceae</taxon>
        <taxon>Candidatus Iainarchaeum</taxon>
    </lineage>
</organism>
<protein>
    <recommendedName>
        <fullName evidence="4">CARDB domain-containing protein</fullName>
    </recommendedName>
</protein>
<proteinExistence type="predicted"/>
<name>A0A8T4CAB1_9ARCH</name>
<dbReference type="SUPFAM" id="SSF49503">
    <property type="entry name" value="Cupredoxins"/>
    <property type="match status" value="1"/>
</dbReference>
<evidence type="ECO:0008006" key="4">
    <source>
        <dbReference type="Google" id="ProtNLM"/>
    </source>
</evidence>
<dbReference type="EMBL" id="VGJJ01000004">
    <property type="protein sequence ID" value="MBM3281898.1"/>
    <property type="molecule type" value="Genomic_DNA"/>
</dbReference>
<accession>A0A8T4CAB1</accession>
<sequence length="417" mass="45893">MRNGIFFGILLSILFFSTGVNALILTEKTLSTSGFSGLISDGFGQSRCDDFAFTPFTGYDEKENDTILTLNVQTTPANDNDANVQVYVNNELFQTIHARDLLENNTIHLRLPSDIQAEQNTIRVCGNNSSVTERVTVRSDTKIGLYQLARFDELNAFQTFVAGTNPVLGDPITIELYLTNNGGEATEVSIDYRKYELEYIPLLKGETGFSGTILPGETKKLVYDIKPLRAVSILLPPAVLTYTNIFGEKITQESTRAFLLVDAPEFNVRGAFLVPQVRVNVNEPVDVQWVAQNDGITPIHGLKATFTVYPEGKMTPSSTNIDTLSPAKAVSQPFTVTFDKPGIYTLGCYLSPKADPFLTTNCQSATIEVVEPNTGITLLFSLLILLIAIAVYAYIYVLPNAPPKVEPPRKGRFYSGK</sequence>
<keyword evidence="1" id="KW-0472">Membrane</keyword>
<feature type="transmembrane region" description="Helical" evidence="1">
    <location>
        <begin position="376"/>
        <end position="397"/>
    </location>
</feature>
<reference evidence="2" key="1">
    <citation type="submission" date="2019-03" db="EMBL/GenBank/DDBJ databases">
        <title>Lake Tanganyika Metagenome-Assembled Genomes (MAGs).</title>
        <authorList>
            <person name="Tran P."/>
        </authorList>
    </citation>
    <scope>NUCLEOTIDE SEQUENCE</scope>
    <source>
        <strain evidence="2">M_DeepCast_50m_m2_156</strain>
    </source>
</reference>
<gene>
    <name evidence="2" type="ORF">FJY86_00970</name>
</gene>
<evidence type="ECO:0000313" key="2">
    <source>
        <dbReference type="EMBL" id="MBM3281898.1"/>
    </source>
</evidence>
<dbReference type="AlphaFoldDB" id="A0A8T4CAB1"/>
<dbReference type="InterPro" id="IPR013783">
    <property type="entry name" value="Ig-like_fold"/>
</dbReference>
<evidence type="ECO:0000256" key="1">
    <source>
        <dbReference type="SAM" id="Phobius"/>
    </source>
</evidence>
<dbReference type="InterPro" id="IPR008972">
    <property type="entry name" value="Cupredoxin"/>
</dbReference>